<dbReference type="Pfam" id="PF22785">
    <property type="entry name" value="Tc-R-P"/>
    <property type="match status" value="1"/>
</dbReference>
<name>A0ABV0P5Y3_9TELE</name>
<comment type="caution">
    <text evidence="5">The sequence shown here is derived from an EMBL/GenBank/DDBJ whole genome shotgun (WGS) entry which is preliminary data.</text>
</comment>
<dbReference type="Gene3D" id="3.90.190.10">
    <property type="entry name" value="Protein tyrosine phosphatase superfamily"/>
    <property type="match status" value="1"/>
</dbReference>
<dbReference type="SUPFAM" id="SSF52799">
    <property type="entry name" value="(Phosphotyrosine protein) phosphatases II"/>
    <property type="match status" value="1"/>
</dbReference>
<evidence type="ECO:0000259" key="4">
    <source>
        <dbReference type="PROSITE" id="PS51181"/>
    </source>
</evidence>
<dbReference type="PROSITE" id="PS50056">
    <property type="entry name" value="TYR_PHOSPHATASE_2"/>
    <property type="match status" value="1"/>
</dbReference>
<dbReference type="PROSITE" id="PS00383">
    <property type="entry name" value="TYR_PHOSPHATASE_1"/>
    <property type="match status" value="1"/>
</dbReference>
<sequence>YPFEDHNPPQLELIKPFCEDLDQWLSEDDNHVAAIHCKAGKGRTGVMICAYLLHRRKFLEAQDALDFYGEVRTRDRKGVTIPSQRRYVYYYNYLLKNQLEYKPVALLFHKMVFETLPMFSGGTCSESSSCSTWAPNQGVGIHVAVQNRKRDSDVGLTHAVV</sequence>
<dbReference type="SMART" id="SM00404">
    <property type="entry name" value="PTPc_motif"/>
    <property type="match status" value="1"/>
</dbReference>
<dbReference type="InterPro" id="IPR000387">
    <property type="entry name" value="Tyr_Pase_dom"/>
</dbReference>
<evidence type="ECO:0000256" key="1">
    <source>
        <dbReference type="ARBA" id="ARBA00013015"/>
    </source>
</evidence>
<reference evidence="5 6" key="1">
    <citation type="submission" date="2021-06" db="EMBL/GenBank/DDBJ databases">
        <authorList>
            <person name="Palmer J.M."/>
        </authorList>
    </citation>
    <scope>NUCLEOTIDE SEQUENCE [LARGE SCALE GENOMIC DNA]</scope>
    <source>
        <strain evidence="5 6">GA_2019</strain>
        <tissue evidence="5">Muscle</tissue>
    </source>
</reference>
<dbReference type="InterPro" id="IPR029023">
    <property type="entry name" value="Tensin_phosphatase"/>
</dbReference>
<dbReference type="InterPro" id="IPR016130">
    <property type="entry name" value="Tyr_Pase_AS"/>
</dbReference>
<dbReference type="EMBL" id="JAHRIO010061561">
    <property type="protein sequence ID" value="MEQ2178855.1"/>
    <property type="molecule type" value="Genomic_DNA"/>
</dbReference>
<protein>
    <recommendedName>
        <fullName evidence="1">phosphatidylinositol-3,4,5-trisphosphate 3-phosphatase</fullName>
        <ecNumber evidence="1">3.1.3.67</ecNumber>
    </recommendedName>
</protein>
<organism evidence="5 6">
    <name type="scientific">Goodea atripinnis</name>
    <dbReference type="NCBI Taxonomy" id="208336"/>
    <lineage>
        <taxon>Eukaryota</taxon>
        <taxon>Metazoa</taxon>
        <taxon>Chordata</taxon>
        <taxon>Craniata</taxon>
        <taxon>Vertebrata</taxon>
        <taxon>Euteleostomi</taxon>
        <taxon>Actinopterygii</taxon>
        <taxon>Neopterygii</taxon>
        <taxon>Teleostei</taxon>
        <taxon>Neoteleostei</taxon>
        <taxon>Acanthomorphata</taxon>
        <taxon>Ovalentaria</taxon>
        <taxon>Atherinomorphae</taxon>
        <taxon>Cyprinodontiformes</taxon>
        <taxon>Goodeidae</taxon>
        <taxon>Goodea</taxon>
    </lineage>
</organism>
<evidence type="ECO:0000313" key="6">
    <source>
        <dbReference type="Proteomes" id="UP001476798"/>
    </source>
</evidence>
<proteinExistence type="predicted"/>
<dbReference type="Proteomes" id="UP001476798">
    <property type="component" value="Unassembled WGS sequence"/>
</dbReference>
<keyword evidence="2" id="KW-0378">Hydrolase</keyword>
<evidence type="ECO:0000256" key="2">
    <source>
        <dbReference type="ARBA" id="ARBA00022801"/>
    </source>
</evidence>
<gene>
    <name evidence="5" type="ORF">GOODEAATRI_018593</name>
</gene>
<feature type="non-terminal residue" evidence="5">
    <location>
        <position position="1"/>
    </location>
</feature>
<evidence type="ECO:0000259" key="3">
    <source>
        <dbReference type="PROSITE" id="PS50056"/>
    </source>
</evidence>
<evidence type="ECO:0000313" key="5">
    <source>
        <dbReference type="EMBL" id="MEQ2178855.1"/>
    </source>
</evidence>
<feature type="domain" description="Phosphatase tensin-type" evidence="4">
    <location>
        <begin position="1"/>
        <end position="98"/>
    </location>
</feature>
<dbReference type="InterPro" id="IPR029021">
    <property type="entry name" value="Prot-tyrosine_phosphatase-like"/>
</dbReference>
<accession>A0ABV0P5Y3</accession>
<dbReference type="InterPro" id="IPR051281">
    <property type="entry name" value="Dual-spec_lipid-protein_phosph"/>
</dbReference>
<dbReference type="PROSITE" id="PS51181">
    <property type="entry name" value="PPASE_TENSIN"/>
    <property type="match status" value="1"/>
</dbReference>
<dbReference type="PANTHER" id="PTHR12305">
    <property type="entry name" value="PHOSPHATASE WITH HOMOLOGY TO TENSIN"/>
    <property type="match status" value="1"/>
</dbReference>
<dbReference type="PANTHER" id="PTHR12305:SF81">
    <property type="entry name" value="PHOSPHATIDYLINOSITOL 3,4,5-TRISPHOSPHATE 3-PHOSPHATASE AND DUAL-SPECIFICITY PROTEIN PHOSPHATASE PTEN"/>
    <property type="match status" value="1"/>
</dbReference>
<dbReference type="EC" id="3.1.3.67" evidence="1"/>
<feature type="domain" description="Tyrosine specific protein phosphatases" evidence="3">
    <location>
        <begin position="15"/>
        <end position="86"/>
    </location>
</feature>
<dbReference type="InterPro" id="IPR003595">
    <property type="entry name" value="Tyr_Pase_cat"/>
</dbReference>
<keyword evidence="6" id="KW-1185">Reference proteome</keyword>